<sequence length="454" mass="50955">MDRPPEQDAEVGSSGASQVPTPGGGPATPAAPGDKAAQQINQYKRLLIQSRQMLENYQKKLQEKERIVEHLAHELQTTRQQRQSAVAAVAASGDGGFAGGSGASTAEPHPSGAGDSRKAVPHRALRRVDVNGGISVLFEFETGEDQWRIFHNDLELSDFIRRDSGEPLALPLACLTPEESEHVAEEAKNSVAKITEEFRRFRVRAEISRKQKDAEARQATASSIAEQQRRINGQDVESELQKARLQAEQVVQLREQLADQEERWRKQCDKLSRENEKLRSEGSEAALAAQWRQRYEQCSREKAELVAKLSIVSTPAEARSTTGDFSSLVKQYEDLREEYKLYRKRAMEAIQEKELLLAQSGAAALRFAGGRPSRRGASPVPHPPPLEDPRFQYLKNLMIKYLCTDEFEAREHMERAVMTVLQFSDAEQSFVQERRAESSVAWLTNWLPSVPNLE</sequence>
<protein>
    <recommendedName>
        <fullName evidence="8">GRIP domain-containing protein</fullName>
    </recommendedName>
</protein>
<dbReference type="PANTHER" id="PTHR23157">
    <property type="entry name" value="GRIP AND COILED-COIL DOMAIN-CONTAINING PROTEIN 1"/>
    <property type="match status" value="1"/>
</dbReference>
<dbReference type="InterPro" id="IPR000237">
    <property type="entry name" value="GRIP_dom"/>
</dbReference>
<evidence type="ECO:0000256" key="2">
    <source>
        <dbReference type="ARBA" id="ARBA00004496"/>
    </source>
</evidence>
<feature type="coiled-coil region" evidence="6">
    <location>
        <begin position="240"/>
        <end position="352"/>
    </location>
</feature>
<organism evidence="9">
    <name type="scientific">Rhizochromulina marina</name>
    <dbReference type="NCBI Taxonomy" id="1034831"/>
    <lineage>
        <taxon>Eukaryota</taxon>
        <taxon>Sar</taxon>
        <taxon>Stramenopiles</taxon>
        <taxon>Ochrophyta</taxon>
        <taxon>Dictyochophyceae</taxon>
        <taxon>Rhizochromulinales</taxon>
        <taxon>Rhizochromulina</taxon>
    </lineage>
</organism>
<evidence type="ECO:0000256" key="7">
    <source>
        <dbReference type="SAM" id="MobiDB-lite"/>
    </source>
</evidence>
<feature type="coiled-coil region" evidence="6">
    <location>
        <begin position="40"/>
        <end position="81"/>
    </location>
</feature>
<name>A0A7S2S2V8_9STRA</name>
<dbReference type="Pfam" id="PF01465">
    <property type="entry name" value="GRIP"/>
    <property type="match status" value="1"/>
</dbReference>
<dbReference type="EMBL" id="HBHJ01015883">
    <property type="protein sequence ID" value="CAD9687877.1"/>
    <property type="molecule type" value="Transcribed_RNA"/>
</dbReference>
<reference evidence="9" key="1">
    <citation type="submission" date="2021-01" db="EMBL/GenBank/DDBJ databases">
        <authorList>
            <person name="Corre E."/>
            <person name="Pelletier E."/>
            <person name="Niang G."/>
            <person name="Scheremetjew M."/>
            <person name="Finn R."/>
            <person name="Kale V."/>
            <person name="Holt S."/>
            <person name="Cochrane G."/>
            <person name="Meng A."/>
            <person name="Brown T."/>
            <person name="Cohen L."/>
        </authorList>
    </citation>
    <scope>NUCLEOTIDE SEQUENCE</scope>
    <source>
        <strain evidence="9">CCMP1243</strain>
    </source>
</reference>
<gene>
    <name evidence="9" type="ORF">RMAR1173_LOCUS10572</name>
</gene>
<accession>A0A7S2S2V8</accession>
<comment type="subcellular location">
    <subcellularLocation>
        <location evidence="2">Cytoplasm</location>
    </subcellularLocation>
    <subcellularLocation>
        <location evidence="1">Endomembrane system</location>
        <topology evidence="1">Peripheral membrane protein</topology>
    </subcellularLocation>
</comment>
<evidence type="ECO:0000256" key="4">
    <source>
        <dbReference type="ARBA" id="ARBA00023054"/>
    </source>
</evidence>
<feature type="region of interest" description="Disordered" evidence="7">
    <location>
        <begin position="1"/>
        <end position="38"/>
    </location>
</feature>
<dbReference type="PANTHER" id="PTHR23157:SF25">
    <property type="entry name" value="GRIP AND COILED-COIL DOMAIN-CONTAINING PROTEIN 1"/>
    <property type="match status" value="1"/>
</dbReference>
<evidence type="ECO:0000256" key="1">
    <source>
        <dbReference type="ARBA" id="ARBA00004184"/>
    </source>
</evidence>
<keyword evidence="3" id="KW-0963">Cytoplasm</keyword>
<evidence type="ECO:0000256" key="5">
    <source>
        <dbReference type="ARBA" id="ARBA00023136"/>
    </source>
</evidence>
<dbReference type="AlphaFoldDB" id="A0A7S2S2V8"/>
<dbReference type="SMART" id="SM00755">
    <property type="entry name" value="Grip"/>
    <property type="match status" value="1"/>
</dbReference>
<evidence type="ECO:0000256" key="3">
    <source>
        <dbReference type="ARBA" id="ARBA00022490"/>
    </source>
</evidence>
<dbReference type="GO" id="GO:0005794">
    <property type="term" value="C:Golgi apparatus"/>
    <property type="evidence" value="ECO:0007669"/>
    <property type="project" value="TreeGrafter"/>
</dbReference>
<dbReference type="InterPro" id="IPR051952">
    <property type="entry name" value="Golgi-autophagy_related"/>
</dbReference>
<keyword evidence="4 6" id="KW-0175">Coiled coil</keyword>
<proteinExistence type="predicted"/>
<evidence type="ECO:0000313" key="9">
    <source>
        <dbReference type="EMBL" id="CAD9687877.1"/>
    </source>
</evidence>
<feature type="region of interest" description="Disordered" evidence="7">
    <location>
        <begin position="98"/>
        <end position="120"/>
    </location>
</feature>
<feature type="region of interest" description="Disordered" evidence="7">
    <location>
        <begin position="213"/>
        <end position="235"/>
    </location>
</feature>
<dbReference type="PROSITE" id="PS50913">
    <property type="entry name" value="GRIP"/>
    <property type="match status" value="1"/>
</dbReference>
<evidence type="ECO:0000259" key="8">
    <source>
        <dbReference type="PROSITE" id="PS50913"/>
    </source>
</evidence>
<keyword evidence="5" id="KW-0472">Membrane</keyword>
<feature type="domain" description="GRIP" evidence="8">
    <location>
        <begin position="384"/>
        <end position="434"/>
    </location>
</feature>
<dbReference type="Gene3D" id="1.10.220.60">
    <property type="entry name" value="GRIP domain"/>
    <property type="match status" value="1"/>
</dbReference>
<evidence type="ECO:0000256" key="6">
    <source>
        <dbReference type="SAM" id="Coils"/>
    </source>
</evidence>